<dbReference type="SUPFAM" id="SSF53850">
    <property type="entry name" value="Periplasmic binding protein-like II"/>
    <property type="match status" value="1"/>
</dbReference>
<evidence type="ECO:0000313" key="4">
    <source>
        <dbReference type="Proteomes" id="UP000642748"/>
    </source>
</evidence>
<comment type="caution">
    <text evidence="3">The sequence shown here is derived from an EMBL/GenBank/DDBJ whole genome shotgun (WGS) entry which is preliminary data.</text>
</comment>
<protein>
    <recommendedName>
        <fullName evidence="5">PBP domain-containing protein</fullName>
    </recommendedName>
</protein>
<dbReference type="Gene3D" id="3.40.190.10">
    <property type="entry name" value="Periplasmic binding protein-like II"/>
    <property type="match status" value="2"/>
</dbReference>
<feature type="compositionally biased region" description="Gly residues" evidence="1">
    <location>
        <begin position="795"/>
        <end position="808"/>
    </location>
</feature>
<gene>
    <name evidence="3" type="ORF">Raf01_85550</name>
</gene>
<evidence type="ECO:0000256" key="1">
    <source>
        <dbReference type="SAM" id="MobiDB-lite"/>
    </source>
</evidence>
<evidence type="ECO:0008006" key="5">
    <source>
        <dbReference type="Google" id="ProtNLM"/>
    </source>
</evidence>
<organism evidence="3 4">
    <name type="scientific">Rugosimonospora africana</name>
    <dbReference type="NCBI Taxonomy" id="556532"/>
    <lineage>
        <taxon>Bacteria</taxon>
        <taxon>Bacillati</taxon>
        <taxon>Actinomycetota</taxon>
        <taxon>Actinomycetes</taxon>
        <taxon>Micromonosporales</taxon>
        <taxon>Micromonosporaceae</taxon>
        <taxon>Rugosimonospora</taxon>
    </lineage>
</organism>
<evidence type="ECO:0000313" key="3">
    <source>
        <dbReference type="EMBL" id="GIH20383.1"/>
    </source>
</evidence>
<dbReference type="Proteomes" id="UP000642748">
    <property type="component" value="Unassembled WGS sequence"/>
</dbReference>
<sequence length="895" mass="92067">MTAARAAVATAMPWYRRLLIGVIAGLLAAGTTEVVTLRVASADTDPAVGVGEYTGTPVTNSAVTLKGDGAFPGLSVTVSQTRGLVNQAITVSWSGLAPTQPGSGVYFDNYLQVMQCWGDDPTAPAGDPQPARETCEYGAFASDSKDPAGASGVPGFSYSRTRSVLRADVAERSATGPDGKPLNYDTNGGGTSGTVPFWPVTSGWPKQAADTKPVIAPVGQSVDVAGGGVFDSASTNEDDYGLTRPDGTGEELFETQTALESPSLGCGAPVTQPNAGVTGRACWLVVVPRGVTDDGYKSGAQIGPSLGSLFSSPLSMANWQHRLSFRLDFKPVSGLCPIGAAERRLVGSELATDALTSWQPTLCQTTKVPYNLTTEAEDVARSSILNNIPGTAHLALTTRPLEPDPDHPVAYAPVALSGFVIGFNIERSLDPNVEPPAAEQLLSGTRMAHLKLTPRLVAKLLTESYGGSVAPQTFGAGPPPYLAKNPRTLFADPDFVALNPEAKYLLALPGNGPATGAPLMTVQNADAANALWQWIDADSDARAFLSGQPDPWGMTVNPSYRGQITPIDNFPKSDPTCTQPSAEDAAKGATPQCVLDVSPYVNDMTDAAERTRAANPGGVGGLWQTSGNSTVFVPQWIKNPPQATGNRFVLCVTSTSEAARFGLQTASLRNAAGNFIAPDQAGLLAGEAAMTPSTTERRVRRLDPSSKAPGAYPGTMVTYAAVAIADIDDAGDPTARAQYADFISYAVRSGQAPGLDFGQLPPGYAPLPTPLRLQALAAISEIKSGKLSAAPPLTGSGGGGGTGGGGSAGNSRTVPQAGAVPQGGATPSGLVSSTRPPAPAAVVESARTPRDPQAISRWVLVIGLGVGLLAAVAAPFVRPRRRRADAPGAAPPTGG</sequence>
<keyword evidence="2" id="KW-0812">Transmembrane</keyword>
<feature type="region of interest" description="Disordered" evidence="1">
    <location>
        <begin position="170"/>
        <end position="190"/>
    </location>
</feature>
<feature type="region of interest" description="Disordered" evidence="1">
    <location>
        <begin position="787"/>
        <end position="849"/>
    </location>
</feature>
<feature type="transmembrane region" description="Helical" evidence="2">
    <location>
        <begin position="858"/>
        <end position="877"/>
    </location>
</feature>
<dbReference type="EMBL" id="BONZ01000094">
    <property type="protein sequence ID" value="GIH20383.1"/>
    <property type="molecule type" value="Genomic_DNA"/>
</dbReference>
<name>A0A8J3VW56_9ACTN</name>
<accession>A0A8J3VW56</accession>
<keyword evidence="2" id="KW-0472">Membrane</keyword>
<evidence type="ECO:0000256" key="2">
    <source>
        <dbReference type="SAM" id="Phobius"/>
    </source>
</evidence>
<keyword evidence="2" id="KW-1133">Transmembrane helix</keyword>
<proteinExistence type="predicted"/>
<dbReference type="RefSeq" id="WP_203923803.1">
    <property type="nucleotide sequence ID" value="NZ_BONZ01000094.1"/>
</dbReference>
<reference evidence="3" key="1">
    <citation type="submission" date="2021-01" db="EMBL/GenBank/DDBJ databases">
        <title>Whole genome shotgun sequence of Rugosimonospora africana NBRC 104875.</title>
        <authorList>
            <person name="Komaki H."/>
            <person name="Tamura T."/>
        </authorList>
    </citation>
    <scope>NUCLEOTIDE SEQUENCE</scope>
    <source>
        <strain evidence="3">NBRC 104875</strain>
    </source>
</reference>
<dbReference type="AlphaFoldDB" id="A0A8J3VW56"/>
<keyword evidence="4" id="KW-1185">Reference proteome</keyword>